<evidence type="ECO:0000313" key="5">
    <source>
        <dbReference type="EMBL" id="WDR06109.1"/>
    </source>
</evidence>
<keyword evidence="1 3" id="KW-0963">Cytoplasm</keyword>
<dbReference type="SUPFAM" id="SSF74982">
    <property type="entry name" value="Small protein B (SmpB)"/>
    <property type="match status" value="1"/>
</dbReference>
<evidence type="ECO:0000256" key="2">
    <source>
        <dbReference type="ARBA" id="ARBA00022884"/>
    </source>
</evidence>
<evidence type="ECO:0000256" key="1">
    <source>
        <dbReference type="ARBA" id="ARBA00022490"/>
    </source>
</evidence>
<dbReference type="Gene3D" id="2.40.280.10">
    <property type="match status" value="1"/>
</dbReference>
<organism evidence="5 6">
    <name type="scientific">Devosia rhodophyticola</name>
    <dbReference type="NCBI Taxonomy" id="3026423"/>
    <lineage>
        <taxon>Bacteria</taxon>
        <taxon>Pseudomonadati</taxon>
        <taxon>Pseudomonadota</taxon>
        <taxon>Alphaproteobacteria</taxon>
        <taxon>Hyphomicrobiales</taxon>
        <taxon>Devosiaceae</taxon>
        <taxon>Devosia</taxon>
    </lineage>
</organism>
<keyword evidence="6" id="KW-1185">Reference proteome</keyword>
<name>A0ABY7YXZ0_9HYPH</name>
<dbReference type="RefSeq" id="WP_282211623.1">
    <property type="nucleotide sequence ID" value="NZ_CP118247.1"/>
</dbReference>
<sequence>MAPRNDKSKSGVISHGLVAENRRARYDYEIVDTLEAGIMLTGSEVKSLRLGKAQITESYASPEGGELWLINCHIPEFLQANRFNHEEKRHRKLLVSRKELTRLDAAVSRAGNTIVPLKLYFNDQGRAKLLIGLGKGKKNYDKRETERNRDWNRDKARIMKDGGRG</sequence>
<dbReference type="HAMAP" id="MF_00023">
    <property type="entry name" value="SmpB"/>
    <property type="match status" value="1"/>
</dbReference>
<dbReference type="NCBIfam" id="NF003843">
    <property type="entry name" value="PRK05422.1"/>
    <property type="match status" value="1"/>
</dbReference>
<dbReference type="InterPro" id="IPR023620">
    <property type="entry name" value="SmpB"/>
</dbReference>
<keyword evidence="2 3" id="KW-0694">RNA-binding</keyword>
<comment type="function">
    <text evidence="3">Required for rescue of stalled ribosomes mediated by trans-translation. Binds to transfer-messenger RNA (tmRNA), required for stable association of tmRNA with ribosomes. tmRNA and SmpB together mimic tRNA shape, replacing the anticodon stem-loop with SmpB. tmRNA is encoded by the ssrA gene; the 2 termini fold to resemble tRNA(Ala) and it encodes a 'tag peptide', a short internal open reading frame. During trans-translation Ala-aminoacylated tmRNA acts like a tRNA, entering the A-site of stalled ribosomes, displacing the stalled mRNA. The ribosome then switches to translate the ORF on the tmRNA; the nascent peptide is terminated with the 'tag peptide' encoded by the tmRNA and targeted for degradation. The ribosome is freed to recommence translation, which seems to be the essential function of trans-translation.</text>
</comment>
<dbReference type="PANTHER" id="PTHR30308">
    <property type="entry name" value="TMRNA-BINDING COMPONENT OF TRANS-TRANSLATION TAGGING COMPLEX"/>
    <property type="match status" value="1"/>
</dbReference>
<dbReference type="Pfam" id="PF01668">
    <property type="entry name" value="SmpB"/>
    <property type="match status" value="1"/>
</dbReference>
<evidence type="ECO:0000256" key="3">
    <source>
        <dbReference type="HAMAP-Rule" id="MF_00023"/>
    </source>
</evidence>
<feature type="region of interest" description="Disordered" evidence="4">
    <location>
        <begin position="141"/>
        <end position="165"/>
    </location>
</feature>
<dbReference type="EMBL" id="CP118247">
    <property type="protein sequence ID" value="WDR06109.1"/>
    <property type="molecule type" value="Genomic_DNA"/>
</dbReference>
<dbReference type="PANTHER" id="PTHR30308:SF2">
    <property type="entry name" value="SSRA-BINDING PROTEIN"/>
    <property type="match status" value="1"/>
</dbReference>
<reference evidence="5 6" key="1">
    <citation type="submission" date="2023-02" db="EMBL/GenBank/DDBJ databases">
        <title>Devosia chondri sp. nov., isolated from the phycosphere of marine algae.</title>
        <authorList>
            <person name="Kim J.M."/>
            <person name="Lee J.K."/>
            <person name="Choi B.J."/>
            <person name="Bayburt H."/>
            <person name="Jeon C.O."/>
        </authorList>
    </citation>
    <scope>NUCLEOTIDE SEQUENCE [LARGE SCALE GENOMIC DNA]</scope>
    <source>
        <strain evidence="5 6">G2-5</strain>
    </source>
</reference>
<accession>A0ABY7YXZ0</accession>
<gene>
    <name evidence="3 5" type="primary">smpB</name>
    <name evidence="5" type="ORF">PSQ90_01220</name>
</gene>
<proteinExistence type="inferred from homology"/>
<comment type="subcellular location">
    <subcellularLocation>
        <location evidence="3">Cytoplasm</location>
    </subcellularLocation>
    <text evidence="3">The tmRNA-SmpB complex associates with stalled 70S ribosomes.</text>
</comment>
<evidence type="ECO:0000313" key="6">
    <source>
        <dbReference type="Proteomes" id="UP001222118"/>
    </source>
</evidence>
<dbReference type="InterPro" id="IPR000037">
    <property type="entry name" value="SsrA-bd_prot"/>
</dbReference>
<dbReference type="Proteomes" id="UP001222118">
    <property type="component" value="Chromosome"/>
</dbReference>
<dbReference type="CDD" id="cd09294">
    <property type="entry name" value="SmpB"/>
    <property type="match status" value="1"/>
</dbReference>
<dbReference type="NCBIfam" id="TIGR00086">
    <property type="entry name" value="smpB"/>
    <property type="match status" value="1"/>
</dbReference>
<protein>
    <recommendedName>
        <fullName evidence="3">SsrA-binding protein</fullName>
    </recommendedName>
    <alternativeName>
        <fullName evidence="3">Small protein B</fullName>
    </alternativeName>
</protein>
<dbReference type="PROSITE" id="PS01317">
    <property type="entry name" value="SSRP"/>
    <property type="match status" value="1"/>
</dbReference>
<comment type="similarity">
    <text evidence="3">Belongs to the SmpB family.</text>
</comment>
<dbReference type="InterPro" id="IPR020081">
    <property type="entry name" value="SsrA-bd_prot_CS"/>
</dbReference>
<evidence type="ECO:0000256" key="4">
    <source>
        <dbReference type="SAM" id="MobiDB-lite"/>
    </source>
</evidence>